<evidence type="ECO:0000313" key="6">
    <source>
        <dbReference type="Proteomes" id="UP000322899"/>
    </source>
</evidence>
<dbReference type="CDD" id="cd03054">
    <property type="entry name" value="GST_N_Metaxin"/>
    <property type="match status" value="1"/>
</dbReference>
<dbReference type="SUPFAM" id="SSF52833">
    <property type="entry name" value="Thioredoxin-like"/>
    <property type="match status" value="1"/>
</dbReference>
<comment type="similarity">
    <text evidence="1">Belongs to the FAX family.</text>
</comment>
<dbReference type="InterPro" id="IPR036249">
    <property type="entry name" value="Thioredoxin-like_sf"/>
</dbReference>
<name>A0A5A8EFY5_CAFRO</name>
<evidence type="ECO:0008006" key="7">
    <source>
        <dbReference type="Google" id="ProtNLM"/>
    </source>
</evidence>
<organism evidence="5 6">
    <name type="scientific">Cafeteria roenbergensis</name>
    <name type="common">Marine flagellate</name>
    <dbReference type="NCBI Taxonomy" id="33653"/>
    <lineage>
        <taxon>Eukaryota</taxon>
        <taxon>Sar</taxon>
        <taxon>Stramenopiles</taxon>
        <taxon>Bigyra</taxon>
        <taxon>Opalozoa</taxon>
        <taxon>Bicosoecida</taxon>
        <taxon>Cafeteriaceae</taxon>
        <taxon>Cafeteria</taxon>
    </lineage>
</organism>
<dbReference type="InterPro" id="IPR040079">
    <property type="entry name" value="Glutathione_S-Trfase"/>
</dbReference>
<gene>
    <name evidence="5" type="ORF">FNF27_02221</name>
</gene>
<dbReference type="InterPro" id="IPR026928">
    <property type="entry name" value="FAX/IsoI-like"/>
</dbReference>
<dbReference type="PANTHER" id="PTHR12289:SF41">
    <property type="entry name" value="FAILED AXON CONNECTIONS-RELATED"/>
    <property type="match status" value="1"/>
</dbReference>
<protein>
    <recommendedName>
        <fullName evidence="7">Thioredoxin-like fold domain-containing protein</fullName>
    </recommendedName>
</protein>
<comment type="caution">
    <text evidence="5">The sequence shown here is derived from an EMBL/GenBank/DDBJ whole genome shotgun (WGS) entry which is preliminary data.</text>
</comment>
<dbReference type="InterPro" id="IPR012336">
    <property type="entry name" value="Thioredoxin-like_fold"/>
</dbReference>
<sequence>MVLKALDDDPDSGAFAGDDGPDATSRCAVGLFGLSPAGPMSRRELRDAELAASAARRASMPSLSLFPGEKPGARSNGAAKPRTRLLARLAGLRRSLARDEAELAGSAERAQSGARAGIREEPVVVLRILAHQLAGKHVHARCRVTGGLEALEEHVGYTAGASRLLVNDPWAMAALGASVPAIAMGGFLVARFMRLPHSNPKASPLRAAPGEEGEMFVLYQSEVPIGGPSASMSMFCIKVEAFLRAAKIPFCTKPAMAFQGPKGKLPFAKHGSTTTCDSHYMLEYLLNTFSKEGTSREHAESNRKGDAAGMLGDLALPGTMDARQLAVAKAIEVVIEHRLYYNSMMHRWIDDSGFGILLKGVFSAIPAAMRMVMPYIARRKTWDAMVAQGVATHHVSDVDRREIEDWDTVATLFETSGTPFLGGDAPCPQDCTLFAALDSLLNTPFPSEAKDHVIAKHPALVEYADAFRARFFPDAGPVDMAVRRESKFVLTKP</sequence>
<feature type="region of interest" description="Disordered" evidence="2">
    <location>
        <begin position="1"/>
        <end position="20"/>
    </location>
</feature>
<evidence type="ECO:0000256" key="2">
    <source>
        <dbReference type="SAM" id="MobiDB-lite"/>
    </source>
</evidence>
<dbReference type="Pfam" id="PF17172">
    <property type="entry name" value="GST_N_4"/>
    <property type="match status" value="1"/>
</dbReference>
<dbReference type="OrthoDB" id="5809458at2759"/>
<evidence type="ECO:0000256" key="1">
    <source>
        <dbReference type="ARBA" id="ARBA00006475"/>
    </source>
</evidence>
<dbReference type="AlphaFoldDB" id="A0A5A8EFY5"/>
<dbReference type="SFLD" id="SFLDS00019">
    <property type="entry name" value="Glutathione_Transferase_(cytos"/>
    <property type="match status" value="1"/>
</dbReference>
<dbReference type="PANTHER" id="PTHR12289">
    <property type="entry name" value="METAXIN RELATED"/>
    <property type="match status" value="1"/>
</dbReference>
<feature type="domain" description="Thioredoxin-like fold" evidence="4">
    <location>
        <begin position="235"/>
        <end position="296"/>
    </location>
</feature>
<dbReference type="Proteomes" id="UP000322899">
    <property type="component" value="Unassembled WGS sequence"/>
</dbReference>
<accession>A0A5A8EFY5</accession>
<dbReference type="SFLD" id="SFLDG01200">
    <property type="entry name" value="SUF1.1"/>
    <property type="match status" value="1"/>
</dbReference>
<evidence type="ECO:0000313" key="5">
    <source>
        <dbReference type="EMBL" id="KAA0176164.1"/>
    </source>
</evidence>
<evidence type="ECO:0000259" key="3">
    <source>
        <dbReference type="Pfam" id="PF17171"/>
    </source>
</evidence>
<dbReference type="GO" id="GO:0005737">
    <property type="term" value="C:cytoplasm"/>
    <property type="evidence" value="ECO:0007669"/>
    <property type="project" value="TreeGrafter"/>
</dbReference>
<feature type="domain" description="Metaxin glutathione S-transferase" evidence="3">
    <location>
        <begin position="418"/>
        <end position="465"/>
    </location>
</feature>
<dbReference type="EMBL" id="VLTO01000009">
    <property type="protein sequence ID" value="KAA0176164.1"/>
    <property type="molecule type" value="Genomic_DNA"/>
</dbReference>
<dbReference type="SUPFAM" id="SSF47616">
    <property type="entry name" value="GST C-terminal domain-like"/>
    <property type="match status" value="1"/>
</dbReference>
<dbReference type="InterPro" id="IPR050931">
    <property type="entry name" value="Mito_Protein_Transport_Metaxin"/>
</dbReference>
<dbReference type="Pfam" id="PF17171">
    <property type="entry name" value="GST_C_6"/>
    <property type="match status" value="1"/>
</dbReference>
<evidence type="ECO:0000259" key="4">
    <source>
        <dbReference type="Pfam" id="PF17172"/>
    </source>
</evidence>
<dbReference type="InterPro" id="IPR036282">
    <property type="entry name" value="Glutathione-S-Trfase_C_sf"/>
</dbReference>
<dbReference type="SFLD" id="SFLDG01180">
    <property type="entry name" value="SUF1"/>
    <property type="match status" value="1"/>
</dbReference>
<reference evidence="5 6" key="1">
    <citation type="submission" date="2019-07" db="EMBL/GenBank/DDBJ databases">
        <title>Genomes of Cafeteria roenbergensis.</title>
        <authorList>
            <person name="Fischer M.G."/>
            <person name="Hackl T."/>
            <person name="Roman M."/>
        </authorList>
    </citation>
    <scope>NUCLEOTIDE SEQUENCE [LARGE SCALE GENOMIC DNA]</scope>
    <source>
        <strain evidence="5 6">E4-10P</strain>
    </source>
</reference>
<dbReference type="InterPro" id="IPR033468">
    <property type="entry name" value="Metaxin_GST"/>
</dbReference>
<proteinExistence type="inferred from homology"/>